<keyword evidence="1" id="KW-0175">Coiled coil</keyword>
<protein>
    <submittedName>
        <fullName evidence="2">Uncharacterized protein</fullName>
    </submittedName>
</protein>
<dbReference type="AlphaFoldDB" id="A0A508TAP2"/>
<dbReference type="Proteomes" id="UP000328092">
    <property type="component" value="Unassembled WGS sequence"/>
</dbReference>
<feature type="coiled-coil region" evidence="1">
    <location>
        <begin position="9"/>
        <end position="59"/>
    </location>
</feature>
<accession>A0A508TAP2</accession>
<organism evidence="2 3">
    <name type="scientific">Bradyrhizobium ivorense</name>
    <dbReference type="NCBI Taxonomy" id="2511166"/>
    <lineage>
        <taxon>Bacteria</taxon>
        <taxon>Pseudomonadati</taxon>
        <taxon>Pseudomonadota</taxon>
        <taxon>Alphaproteobacteria</taxon>
        <taxon>Hyphomicrobiales</taxon>
        <taxon>Nitrobacteraceae</taxon>
        <taxon>Bradyrhizobium</taxon>
    </lineage>
</organism>
<reference evidence="2" key="1">
    <citation type="submission" date="2019-02" db="EMBL/GenBank/DDBJ databases">
        <authorList>
            <person name="Pothier F.J."/>
        </authorList>
    </citation>
    <scope>NUCLEOTIDE SEQUENCE</scope>
    <source>
        <strain evidence="2">CI-1B</strain>
    </source>
</reference>
<evidence type="ECO:0000313" key="2">
    <source>
        <dbReference type="EMBL" id="VIO72542.1"/>
    </source>
</evidence>
<name>A0A508TAP2_9BRAD</name>
<comment type="caution">
    <text evidence="2">The sequence shown here is derived from an EMBL/GenBank/DDBJ whole genome shotgun (WGS) entry which is preliminary data.</text>
</comment>
<evidence type="ECO:0000256" key="1">
    <source>
        <dbReference type="SAM" id="Coils"/>
    </source>
</evidence>
<keyword evidence="3" id="KW-1185">Reference proteome</keyword>
<proteinExistence type="predicted"/>
<sequence>MSIETSLSLSELNNRIAILRDNIRQLIEQAAAASGAEVEERISQRIEQQNAELEKLVAARDAMTGGSP</sequence>
<gene>
    <name evidence="2" type="ORF">CI1B_41870</name>
</gene>
<dbReference type="RefSeq" id="WP_139482877.1">
    <property type="nucleotide sequence ID" value="NZ_CAADFB020000022.1"/>
</dbReference>
<dbReference type="EMBL" id="CAADFC020000016">
    <property type="protein sequence ID" value="VIO72542.1"/>
    <property type="molecule type" value="Genomic_DNA"/>
</dbReference>
<dbReference type="OrthoDB" id="8452991at2"/>
<evidence type="ECO:0000313" key="3">
    <source>
        <dbReference type="Proteomes" id="UP000328092"/>
    </source>
</evidence>